<dbReference type="Proteomes" id="UP000011761">
    <property type="component" value="Unassembled WGS sequence"/>
</dbReference>
<dbReference type="GeneID" id="19112471"/>
<organism evidence="1 2">
    <name type="scientific">Baudoinia panamericana (strain UAMH 10762)</name>
    <name type="common">Angels' share fungus</name>
    <name type="synonym">Baudoinia compniacensis (strain UAMH 10762)</name>
    <dbReference type="NCBI Taxonomy" id="717646"/>
    <lineage>
        <taxon>Eukaryota</taxon>
        <taxon>Fungi</taxon>
        <taxon>Dikarya</taxon>
        <taxon>Ascomycota</taxon>
        <taxon>Pezizomycotina</taxon>
        <taxon>Dothideomycetes</taxon>
        <taxon>Dothideomycetidae</taxon>
        <taxon>Mycosphaerellales</taxon>
        <taxon>Teratosphaeriaceae</taxon>
        <taxon>Baudoinia</taxon>
    </lineage>
</organism>
<keyword evidence="2" id="KW-1185">Reference proteome</keyword>
<evidence type="ECO:0000313" key="1">
    <source>
        <dbReference type="EMBL" id="EMC95881.1"/>
    </source>
</evidence>
<dbReference type="RefSeq" id="XP_007676820.1">
    <property type="nucleotide sequence ID" value="XM_007678630.1"/>
</dbReference>
<dbReference type="AlphaFoldDB" id="M2MGX1"/>
<dbReference type="HOGENOM" id="CLU_2573543_0_0_1"/>
<evidence type="ECO:0000313" key="2">
    <source>
        <dbReference type="Proteomes" id="UP000011761"/>
    </source>
</evidence>
<dbReference type="EMBL" id="KB445556">
    <property type="protein sequence ID" value="EMC95881.1"/>
    <property type="molecule type" value="Genomic_DNA"/>
</dbReference>
<feature type="non-terminal residue" evidence="1">
    <location>
        <position position="1"/>
    </location>
</feature>
<gene>
    <name evidence="1" type="ORF">BAUCODRAFT_34646</name>
</gene>
<reference evidence="1 2" key="1">
    <citation type="journal article" date="2012" name="PLoS Pathog.">
        <title>Diverse lifestyles and strategies of plant pathogenesis encoded in the genomes of eighteen Dothideomycetes fungi.</title>
        <authorList>
            <person name="Ohm R.A."/>
            <person name="Feau N."/>
            <person name="Henrissat B."/>
            <person name="Schoch C.L."/>
            <person name="Horwitz B.A."/>
            <person name="Barry K.W."/>
            <person name="Condon B.J."/>
            <person name="Copeland A.C."/>
            <person name="Dhillon B."/>
            <person name="Glaser F."/>
            <person name="Hesse C.N."/>
            <person name="Kosti I."/>
            <person name="LaButti K."/>
            <person name="Lindquist E.A."/>
            <person name="Lucas S."/>
            <person name="Salamov A.A."/>
            <person name="Bradshaw R.E."/>
            <person name="Ciuffetti L."/>
            <person name="Hamelin R.C."/>
            <person name="Kema G.H.J."/>
            <person name="Lawrence C."/>
            <person name="Scott J.A."/>
            <person name="Spatafora J.W."/>
            <person name="Turgeon B.G."/>
            <person name="de Wit P.J.G.M."/>
            <person name="Zhong S."/>
            <person name="Goodwin S.B."/>
            <person name="Grigoriev I.V."/>
        </authorList>
    </citation>
    <scope>NUCLEOTIDE SEQUENCE [LARGE SCALE GENOMIC DNA]</scope>
    <source>
        <strain evidence="1 2">UAMH 10762</strain>
    </source>
</reference>
<accession>M2MGX1</accession>
<proteinExistence type="predicted"/>
<name>M2MGX1_BAUPA</name>
<protein>
    <submittedName>
        <fullName evidence="1">Uncharacterized protein</fullName>
    </submittedName>
</protein>
<dbReference type="KEGG" id="bcom:BAUCODRAFT_34646"/>
<sequence length="81" mass="9286">MCWTSRDGGTGNDRYFPRVLRRIRQELLAINNNRFCGEPEGPLSEAGNCGDCERSSLSVYLQAFRYFYKLDVLGRSDYPSP</sequence>